<protein>
    <submittedName>
        <fullName evidence="1">Uncharacterized protein</fullName>
    </submittedName>
</protein>
<organism evidence="1 2">
    <name type="scientific">Trifolium pratense</name>
    <name type="common">Red clover</name>
    <dbReference type="NCBI Taxonomy" id="57577"/>
    <lineage>
        <taxon>Eukaryota</taxon>
        <taxon>Viridiplantae</taxon>
        <taxon>Streptophyta</taxon>
        <taxon>Embryophyta</taxon>
        <taxon>Tracheophyta</taxon>
        <taxon>Spermatophyta</taxon>
        <taxon>Magnoliopsida</taxon>
        <taxon>eudicotyledons</taxon>
        <taxon>Gunneridae</taxon>
        <taxon>Pentapetalae</taxon>
        <taxon>rosids</taxon>
        <taxon>fabids</taxon>
        <taxon>Fabales</taxon>
        <taxon>Fabaceae</taxon>
        <taxon>Papilionoideae</taxon>
        <taxon>50 kb inversion clade</taxon>
        <taxon>NPAAA clade</taxon>
        <taxon>Hologalegina</taxon>
        <taxon>IRL clade</taxon>
        <taxon>Trifolieae</taxon>
        <taxon>Trifolium</taxon>
    </lineage>
</organism>
<evidence type="ECO:0000313" key="2">
    <source>
        <dbReference type="Proteomes" id="UP001177021"/>
    </source>
</evidence>
<reference evidence="1" key="1">
    <citation type="submission" date="2023-10" db="EMBL/GenBank/DDBJ databases">
        <authorList>
            <person name="Rodriguez Cubillos JULIANA M."/>
            <person name="De Vega J."/>
        </authorList>
    </citation>
    <scope>NUCLEOTIDE SEQUENCE</scope>
</reference>
<sequence>MILYFYIQKRKNMAEILKFVYAMILFLSLFIDAAKYIYRKPSFFSRLHECEQDGDCPEIVSYPLVLRCIGYNCVVVNSQE</sequence>
<proteinExistence type="predicted"/>
<name>A0ACB0LLB2_TRIPR</name>
<comment type="caution">
    <text evidence="1">The sequence shown here is derived from an EMBL/GenBank/DDBJ whole genome shotgun (WGS) entry which is preliminary data.</text>
</comment>
<evidence type="ECO:0000313" key="1">
    <source>
        <dbReference type="EMBL" id="CAJ2669410.1"/>
    </source>
</evidence>
<keyword evidence="2" id="KW-1185">Reference proteome</keyword>
<accession>A0ACB0LLB2</accession>
<dbReference type="EMBL" id="CASHSV030000615">
    <property type="protein sequence ID" value="CAJ2669410.1"/>
    <property type="molecule type" value="Genomic_DNA"/>
</dbReference>
<gene>
    <name evidence="1" type="ORF">MILVUS5_LOCUS33617</name>
</gene>
<dbReference type="Proteomes" id="UP001177021">
    <property type="component" value="Unassembled WGS sequence"/>
</dbReference>